<dbReference type="EMBL" id="VSSQ01002247">
    <property type="protein sequence ID" value="MPM14252.1"/>
    <property type="molecule type" value="Genomic_DNA"/>
</dbReference>
<sequence>MSILNDKEIPIGLGMALAQNIDAMKVFSSLDETTRNHVISRSHHAQSKADMNEIVLDLLK</sequence>
<organism evidence="1">
    <name type="scientific">bioreactor metagenome</name>
    <dbReference type="NCBI Taxonomy" id="1076179"/>
    <lineage>
        <taxon>unclassified sequences</taxon>
        <taxon>metagenomes</taxon>
        <taxon>ecological metagenomes</taxon>
    </lineage>
</organism>
<proteinExistence type="predicted"/>
<protein>
    <submittedName>
        <fullName evidence="1">Uncharacterized protein</fullName>
    </submittedName>
</protein>
<dbReference type="AlphaFoldDB" id="A0A644XDJ4"/>
<accession>A0A644XDJ4</accession>
<name>A0A644XDJ4_9ZZZZ</name>
<comment type="caution">
    <text evidence="1">The sequence shown here is derived from an EMBL/GenBank/DDBJ whole genome shotgun (WGS) entry which is preliminary data.</text>
</comment>
<reference evidence="1" key="1">
    <citation type="submission" date="2019-08" db="EMBL/GenBank/DDBJ databases">
        <authorList>
            <person name="Kucharzyk K."/>
            <person name="Murdoch R.W."/>
            <person name="Higgins S."/>
            <person name="Loffler F."/>
        </authorList>
    </citation>
    <scope>NUCLEOTIDE SEQUENCE</scope>
</reference>
<gene>
    <name evidence="1" type="ORF">SDC9_60614</name>
</gene>
<evidence type="ECO:0000313" key="1">
    <source>
        <dbReference type="EMBL" id="MPM14252.1"/>
    </source>
</evidence>